<dbReference type="GO" id="GO:0003700">
    <property type="term" value="F:DNA-binding transcription factor activity"/>
    <property type="evidence" value="ECO:0007669"/>
    <property type="project" value="TreeGrafter"/>
</dbReference>
<organism evidence="5 6">
    <name type="scientific">Paracoccus litorisediminis</name>
    <dbReference type="NCBI Taxonomy" id="2006130"/>
    <lineage>
        <taxon>Bacteria</taxon>
        <taxon>Pseudomonadati</taxon>
        <taxon>Pseudomonadota</taxon>
        <taxon>Alphaproteobacteria</taxon>
        <taxon>Rhodobacterales</taxon>
        <taxon>Paracoccaceae</taxon>
        <taxon>Paracoccus</taxon>
    </lineage>
</organism>
<evidence type="ECO:0000259" key="4">
    <source>
        <dbReference type="PROSITE" id="PS50932"/>
    </source>
</evidence>
<dbReference type="PROSITE" id="PS50932">
    <property type="entry name" value="HTH_LACI_2"/>
    <property type="match status" value="1"/>
</dbReference>
<dbReference type="CDD" id="cd01392">
    <property type="entry name" value="HTH_LacI"/>
    <property type="match status" value="1"/>
</dbReference>
<dbReference type="PANTHER" id="PTHR30146:SF138">
    <property type="entry name" value="TRANSCRIPTIONAL REGULATORY PROTEIN"/>
    <property type="match status" value="1"/>
</dbReference>
<sequence length="340" mass="36053">MSGTRLQSHPASAAEVARLAGVSRSAVSRTFIEGASVSAETRARVLAAAEALNYHVNHLARGISKQDSRPVCLIGATLDAPFHARMLDRLTQALQRARRMVMVINTGGADGPGAGVHQALEHALSYRAVATVVLSGTPPADLVAACVAAGQRMILLNRADPLPGICHIRVDDAPAMRDAVSMLLRAGVRRCALVTSASGTPALAQRAAHFRREAEAAGLSLRVWQGGPTAYATGQRAARELLAGADRPEGIFCVTDLLAFGVIDAARHEFRMEIPRDLSVIGFDDVAQASWGAYDLTTFAHPFDAIAEEILLRIGSTELPEAPILLPPTLCWRGTVRPEG</sequence>
<keyword evidence="6" id="KW-1185">Reference proteome</keyword>
<dbReference type="Gene3D" id="1.10.260.40">
    <property type="entry name" value="lambda repressor-like DNA-binding domains"/>
    <property type="match status" value="1"/>
</dbReference>
<dbReference type="InterPro" id="IPR028082">
    <property type="entry name" value="Peripla_BP_I"/>
</dbReference>
<evidence type="ECO:0000313" key="5">
    <source>
        <dbReference type="EMBL" id="MTH61924.1"/>
    </source>
</evidence>
<dbReference type="SUPFAM" id="SSF53822">
    <property type="entry name" value="Periplasmic binding protein-like I"/>
    <property type="match status" value="1"/>
</dbReference>
<dbReference type="Gene3D" id="3.40.50.2300">
    <property type="match status" value="2"/>
</dbReference>
<evidence type="ECO:0000313" key="6">
    <source>
        <dbReference type="Proteomes" id="UP000449846"/>
    </source>
</evidence>
<keyword evidence="2 5" id="KW-0238">DNA-binding</keyword>
<dbReference type="SUPFAM" id="SSF47413">
    <property type="entry name" value="lambda repressor-like DNA-binding domains"/>
    <property type="match status" value="1"/>
</dbReference>
<dbReference type="GO" id="GO:0000976">
    <property type="term" value="F:transcription cis-regulatory region binding"/>
    <property type="evidence" value="ECO:0007669"/>
    <property type="project" value="TreeGrafter"/>
</dbReference>
<feature type="domain" description="HTH lacI-type" evidence="4">
    <location>
        <begin position="11"/>
        <end position="65"/>
    </location>
</feature>
<dbReference type="PANTHER" id="PTHR30146">
    <property type="entry name" value="LACI-RELATED TRANSCRIPTIONAL REPRESSOR"/>
    <property type="match status" value="1"/>
</dbReference>
<evidence type="ECO:0000256" key="3">
    <source>
        <dbReference type="ARBA" id="ARBA00023163"/>
    </source>
</evidence>
<dbReference type="OrthoDB" id="8433438at2"/>
<dbReference type="Pfam" id="PF00356">
    <property type="entry name" value="LacI"/>
    <property type="match status" value="1"/>
</dbReference>
<dbReference type="EMBL" id="WMIG01000022">
    <property type="protein sequence ID" value="MTH61924.1"/>
    <property type="molecule type" value="Genomic_DNA"/>
</dbReference>
<dbReference type="SMART" id="SM00354">
    <property type="entry name" value="HTH_LACI"/>
    <property type="match status" value="1"/>
</dbReference>
<dbReference type="InterPro" id="IPR046335">
    <property type="entry name" value="LacI/GalR-like_sensor"/>
</dbReference>
<dbReference type="InterPro" id="IPR000843">
    <property type="entry name" value="HTH_LacI"/>
</dbReference>
<dbReference type="Proteomes" id="UP000449846">
    <property type="component" value="Unassembled WGS sequence"/>
</dbReference>
<dbReference type="Pfam" id="PF13377">
    <property type="entry name" value="Peripla_BP_3"/>
    <property type="match status" value="1"/>
</dbReference>
<keyword evidence="3" id="KW-0804">Transcription</keyword>
<proteinExistence type="predicted"/>
<dbReference type="InterPro" id="IPR010982">
    <property type="entry name" value="Lambda_DNA-bd_dom_sf"/>
</dbReference>
<reference evidence="5 6" key="1">
    <citation type="submission" date="2019-11" db="EMBL/GenBank/DDBJ databases">
        <authorList>
            <person name="Dong K."/>
        </authorList>
    </citation>
    <scope>NUCLEOTIDE SEQUENCE [LARGE SCALE GENOMIC DNA]</scope>
    <source>
        <strain evidence="5 6">NBRC 112902</strain>
    </source>
</reference>
<dbReference type="CDD" id="cd06278">
    <property type="entry name" value="PBP1_LacI-like"/>
    <property type="match status" value="1"/>
</dbReference>
<accession>A0A844HTZ5</accession>
<keyword evidence="1" id="KW-0805">Transcription regulation</keyword>
<name>A0A844HTZ5_9RHOB</name>
<gene>
    <name evidence="5" type="ORF">GL300_22260</name>
</gene>
<evidence type="ECO:0000256" key="2">
    <source>
        <dbReference type="ARBA" id="ARBA00023125"/>
    </source>
</evidence>
<comment type="caution">
    <text evidence="5">The sequence shown here is derived from an EMBL/GenBank/DDBJ whole genome shotgun (WGS) entry which is preliminary data.</text>
</comment>
<protein>
    <submittedName>
        <fullName evidence="5">LacI family DNA-binding transcriptional regulator</fullName>
    </submittedName>
</protein>
<dbReference type="RefSeq" id="WP_155041874.1">
    <property type="nucleotide sequence ID" value="NZ_JBHGCD010000026.1"/>
</dbReference>
<dbReference type="AlphaFoldDB" id="A0A844HTZ5"/>
<evidence type="ECO:0000256" key="1">
    <source>
        <dbReference type="ARBA" id="ARBA00023015"/>
    </source>
</evidence>